<gene>
    <name evidence="8" type="ORF">PHA8399_01108</name>
</gene>
<comment type="similarity">
    <text evidence="1 5 6">Belongs to the peptidase S8 family.</text>
</comment>
<evidence type="ECO:0000256" key="1">
    <source>
        <dbReference type="ARBA" id="ARBA00011073"/>
    </source>
</evidence>
<evidence type="ECO:0000256" key="5">
    <source>
        <dbReference type="PROSITE-ProRule" id="PRU01240"/>
    </source>
</evidence>
<evidence type="ECO:0000256" key="6">
    <source>
        <dbReference type="RuleBase" id="RU003355"/>
    </source>
</evidence>
<evidence type="ECO:0000256" key="3">
    <source>
        <dbReference type="ARBA" id="ARBA00022801"/>
    </source>
</evidence>
<name>A0A0P1HW45_9RHOB</name>
<dbReference type="InterPro" id="IPR050131">
    <property type="entry name" value="Peptidase_S8_subtilisin-like"/>
</dbReference>
<dbReference type="STRING" id="1396826.PHA8399_01108"/>
<dbReference type="InterPro" id="IPR023828">
    <property type="entry name" value="Peptidase_S8_Ser-AS"/>
</dbReference>
<keyword evidence="3 5" id="KW-0378">Hydrolase</keyword>
<accession>A0A0P1HW45</accession>
<dbReference type="PANTHER" id="PTHR43806:SF11">
    <property type="entry name" value="CEREVISIN-RELATED"/>
    <property type="match status" value="1"/>
</dbReference>
<dbReference type="Proteomes" id="UP000051326">
    <property type="component" value="Unassembled WGS sequence"/>
</dbReference>
<dbReference type="PROSITE" id="PS00136">
    <property type="entry name" value="SUBTILASE_ASP"/>
    <property type="match status" value="1"/>
</dbReference>
<feature type="domain" description="Peptidase S8/S53" evidence="7">
    <location>
        <begin position="214"/>
        <end position="457"/>
    </location>
</feature>
<keyword evidence="2 5" id="KW-0645">Protease</keyword>
<dbReference type="PROSITE" id="PS00138">
    <property type="entry name" value="SUBTILASE_SER"/>
    <property type="match status" value="1"/>
</dbReference>
<dbReference type="EMBL" id="CYSR01000010">
    <property type="protein sequence ID" value="CUH98992.1"/>
    <property type="molecule type" value="Genomic_DNA"/>
</dbReference>
<feature type="active site" description="Charge relay system" evidence="5">
    <location>
        <position position="223"/>
    </location>
</feature>
<protein>
    <submittedName>
        <fullName evidence="8">Subtilisin Savinase</fullName>
        <ecNumber evidence="8">3.4.21.62</ecNumber>
    </submittedName>
</protein>
<dbReference type="InterPro" id="IPR015500">
    <property type="entry name" value="Peptidase_S8_subtilisin-rel"/>
</dbReference>
<evidence type="ECO:0000256" key="2">
    <source>
        <dbReference type="ARBA" id="ARBA00022670"/>
    </source>
</evidence>
<organism evidence="8 9">
    <name type="scientific">Leisingera aquaemixtae</name>
    <dbReference type="NCBI Taxonomy" id="1396826"/>
    <lineage>
        <taxon>Bacteria</taxon>
        <taxon>Pseudomonadati</taxon>
        <taxon>Pseudomonadota</taxon>
        <taxon>Alphaproteobacteria</taxon>
        <taxon>Rhodobacterales</taxon>
        <taxon>Roseobacteraceae</taxon>
        <taxon>Leisingera</taxon>
    </lineage>
</organism>
<evidence type="ECO:0000256" key="4">
    <source>
        <dbReference type="ARBA" id="ARBA00022825"/>
    </source>
</evidence>
<dbReference type="InterPro" id="IPR022398">
    <property type="entry name" value="Peptidase_S8_His-AS"/>
</dbReference>
<dbReference type="Gene3D" id="3.40.50.200">
    <property type="entry name" value="Peptidase S8/S53 domain"/>
    <property type="match status" value="1"/>
</dbReference>
<dbReference type="PANTHER" id="PTHR43806">
    <property type="entry name" value="PEPTIDASE S8"/>
    <property type="match status" value="1"/>
</dbReference>
<dbReference type="SUPFAM" id="SSF52743">
    <property type="entry name" value="Subtilisin-like"/>
    <property type="match status" value="1"/>
</dbReference>
<reference evidence="8 9" key="1">
    <citation type="submission" date="2015-09" db="EMBL/GenBank/DDBJ databases">
        <authorList>
            <consortium name="Swine Surveillance"/>
        </authorList>
    </citation>
    <scope>NUCLEOTIDE SEQUENCE [LARGE SCALE GENOMIC DNA]</scope>
    <source>
        <strain evidence="8 9">CECT 8399</strain>
    </source>
</reference>
<dbReference type="PROSITE" id="PS51892">
    <property type="entry name" value="SUBTILASE"/>
    <property type="match status" value="1"/>
</dbReference>
<dbReference type="InterPro" id="IPR023827">
    <property type="entry name" value="Peptidase_S8_Asp-AS"/>
</dbReference>
<dbReference type="PROSITE" id="PS00137">
    <property type="entry name" value="SUBTILASE_HIS"/>
    <property type="match status" value="1"/>
</dbReference>
<dbReference type="InterPro" id="IPR000209">
    <property type="entry name" value="Peptidase_S8/S53_dom"/>
</dbReference>
<proteinExistence type="inferred from homology"/>
<dbReference type="GO" id="GO:0006508">
    <property type="term" value="P:proteolysis"/>
    <property type="evidence" value="ECO:0007669"/>
    <property type="project" value="UniProtKB-KW"/>
</dbReference>
<dbReference type="EC" id="3.4.21.62" evidence="8"/>
<dbReference type="RefSeq" id="WP_145976974.1">
    <property type="nucleotide sequence ID" value="NZ_CYSR01000010.1"/>
</dbReference>
<feature type="active site" description="Charge relay system" evidence="5">
    <location>
        <position position="438"/>
    </location>
</feature>
<keyword evidence="4 5" id="KW-0720">Serine protease</keyword>
<dbReference type="PRINTS" id="PR00723">
    <property type="entry name" value="SUBTILISIN"/>
</dbReference>
<feature type="active site" description="Charge relay system" evidence="5">
    <location>
        <position position="256"/>
    </location>
</feature>
<evidence type="ECO:0000313" key="9">
    <source>
        <dbReference type="Proteomes" id="UP000051326"/>
    </source>
</evidence>
<evidence type="ECO:0000259" key="7">
    <source>
        <dbReference type="Pfam" id="PF00082"/>
    </source>
</evidence>
<dbReference type="GO" id="GO:0004252">
    <property type="term" value="F:serine-type endopeptidase activity"/>
    <property type="evidence" value="ECO:0007669"/>
    <property type="project" value="UniProtKB-UniRule"/>
</dbReference>
<evidence type="ECO:0000313" key="8">
    <source>
        <dbReference type="EMBL" id="CUH98992.1"/>
    </source>
</evidence>
<sequence>MQFVMSNRRAGKFQDAEKTASRAALAEALTVLPATAHIRSESRPADDLARRSVILEGTPAEMIALDAATSSDVIVEPLILHEREGALSMFKHARVPLAGLMRAAPAGAAPLEFHVRGGGAPLAQATVILFLRRLDGEVMREEARTGADGVAAFPSNLAFQPLAAIVKPYAGFWARWAQVSGQKTTVVCSKLPGNRRLDWWHHASGISSFAPDAGAGIRVGVIDTGLGPHPHLQGTDHGAFILGIHDPDGGADADVHGTHVAGTIAGRPGEVLVHGGIAPGVELHTARVFPPGEGAANIDIADAIDSLSRAGADLINLSLGAPVKSEVVQDAVQDAAERGTLCLCAAANSFEFVHFPAALPETAAVSAAGKLGTAPEDSVSGGQLPDQPELFGLDGFYFARFSCFGPEIDAIAPGVGIIAPVPARHGLAAPYAALDGTSMATPVACGVLARVLAEDASYLAMPRNIFRSDLARHRLREICRTIGLAAIYEGHGMPRS</sequence>
<dbReference type="InterPro" id="IPR036852">
    <property type="entry name" value="Peptidase_S8/S53_dom_sf"/>
</dbReference>
<dbReference type="AlphaFoldDB" id="A0A0P1HW45"/>
<dbReference type="Pfam" id="PF00082">
    <property type="entry name" value="Peptidase_S8"/>
    <property type="match status" value="1"/>
</dbReference>